<keyword evidence="9" id="KW-1185">Reference proteome</keyword>
<feature type="transmembrane region" description="Helical" evidence="6">
    <location>
        <begin position="358"/>
        <end position="380"/>
    </location>
</feature>
<organism evidence="8 9">
    <name type="scientific">Ktedonosporobacter rubrisoli</name>
    <dbReference type="NCBI Taxonomy" id="2509675"/>
    <lineage>
        <taxon>Bacteria</taxon>
        <taxon>Bacillati</taxon>
        <taxon>Chloroflexota</taxon>
        <taxon>Ktedonobacteria</taxon>
        <taxon>Ktedonobacterales</taxon>
        <taxon>Ktedonosporobacteraceae</taxon>
        <taxon>Ktedonosporobacter</taxon>
    </lineage>
</organism>
<feature type="transmembrane region" description="Helical" evidence="6">
    <location>
        <begin position="26"/>
        <end position="46"/>
    </location>
</feature>
<dbReference type="InterPro" id="IPR036259">
    <property type="entry name" value="MFS_trans_sf"/>
</dbReference>
<proteinExistence type="predicted"/>
<evidence type="ECO:0000256" key="3">
    <source>
        <dbReference type="ARBA" id="ARBA00022692"/>
    </source>
</evidence>
<feature type="transmembrane region" description="Helical" evidence="6">
    <location>
        <begin position="134"/>
        <end position="151"/>
    </location>
</feature>
<feature type="transmembrane region" description="Helical" evidence="6">
    <location>
        <begin position="211"/>
        <end position="230"/>
    </location>
</feature>
<reference evidence="8 9" key="1">
    <citation type="submission" date="2019-01" db="EMBL/GenBank/DDBJ databases">
        <title>Ktedonosporobacter rubrisoli SCAWS-G2.</title>
        <authorList>
            <person name="Huang Y."/>
            <person name="Yan B."/>
        </authorList>
    </citation>
    <scope>NUCLEOTIDE SEQUENCE [LARGE SCALE GENOMIC DNA]</scope>
    <source>
        <strain evidence="8 9">SCAWS-G2</strain>
    </source>
</reference>
<feature type="transmembrane region" description="Helical" evidence="6">
    <location>
        <begin position="74"/>
        <end position="93"/>
    </location>
</feature>
<feature type="domain" description="Major facilitator superfamily (MFS) profile" evidence="7">
    <location>
        <begin position="33"/>
        <end position="478"/>
    </location>
</feature>
<feature type="transmembrane region" description="Helical" evidence="6">
    <location>
        <begin position="295"/>
        <end position="319"/>
    </location>
</feature>
<feature type="transmembrane region" description="Helical" evidence="6">
    <location>
        <begin position="386"/>
        <end position="405"/>
    </location>
</feature>
<dbReference type="EMBL" id="CP035758">
    <property type="protein sequence ID" value="QBD77088.1"/>
    <property type="molecule type" value="Genomic_DNA"/>
</dbReference>
<dbReference type="PROSITE" id="PS50850">
    <property type="entry name" value="MFS"/>
    <property type="match status" value="1"/>
</dbReference>
<accession>A0A4P6JP20</accession>
<dbReference type="InterPro" id="IPR005829">
    <property type="entry name" value="Sugar_transporter_CS"/>
</dbReference>
<protein>
    <submittedName>
        <fullName evidence="8">MFS transporter</fullName>
    </submittedName>
</protein>
<feature type="transmembrane region" description="Helical" evidence="6">
    <location>
        <begin position="426"/>
        <end position="447"/>
    </location>
</feature>
<feature type="transmembrane region" description="Helical" evidence="6">
    <location>
        <begin position="105"/>
        <end position="122"/>
    </location>
</feature>
<evidence type="ECO:0000256" key="1">
    <source>
        <dbReference type="ARBA" id="ARBA00004651"/>
    </source>
</evidence>
<evidence type="ECO:0000259" key="7">
    <source>
        <dbReference type="PROSITE" id="PS50850"/>
    </source>
</evidence>
<dbReference type="GO" id="GO:0022857">
    <property type="term" value="F:transmembrane transporter activity"/>
    <property type="evidence" value="ECO:0007669"/>
    <property type="project" value="InterPro"/>
</dbReference>
<evidence type="ECO:0000256" key="6">
    <source>
        <dbReference type="SAM" id="Phobius"/>
    </source>
</evidence>
<evidence type="ECO:0000256" key="2">
    <source>
        <dbReference type="ARBA" id="ARBA00022448"/>
    </source>
</evidence>
<dbReference type="RefSeq" id="WP_129888151.1">
    <property type="nucleotide sequence ID" value="NZ_CP035758.1"/>
</dbReference>
<dbReference type="Pfam" id="PF00083">
    <property type="entry name" value="Sugar_tr"/>
    <property type="match status" value="1"/>
</dbReference>
<dbReference type="OrthoDB" id="9783823at2"/>
<comment type="subcellular location">
    <subcellularLocation>
        <location evidence="1">Cell membrane</location>
        <topology evidence="1">Multi-pass membrane protein</topology>
    </subcellularLocation>
</comment>
<keyword evidence="2" id="KW-0813">Transport</keyword>
<dbReference type="PANTHER" id="PTHR23511">
    <property type="entry name" value="SYNAPTIC VESICLE GLYCOPROTEIN 2"/>
    <property type="match status" value="1"/>
</dbReference>
<gene>
    <name evidence="8" type="ORF">EPA93_14175</name>
</gene>
<keyword evidence="3 6" id="KW-0812">Transmembrane</keyword>
<dbReference type="InterPro" id="IPR020846">
    <property type="entry name" value="MFS_dom"/>
</dbReference>
<evidence type="ECO:0000256" key="4">
    <source>
        <dbReference type="ARBA" id="ARBA00022989"/>
    </source>
</evidence>
<keyword evidence="5 6" id="KW-0472">Membrane</keyword>
<dbReference type="PANTHER" id="PTHR23511:SF34">
    <property type="entry name" value="SYNAPTIC VESICLE GLYCOPROTEIN 2"/>
    <property type="match status" value="1"/>
</dbReference>
<evidence type="ECO:0000313" key="8">
    <source>
        <dbReference type="EMBL" id="QBD77088.1"/>
    </source>
</evidence>
<feature type="transmembrane region" description="Helical" evidence="6">
    <location>
        <begin position="163"/>
        <end position="185"/>
    </location>
</feature>
<dbReference type="Gene3D" id="1.20.1250.20">
    <property type="entry name" value="MFS general substrate transporter like domains"/>
    <property type="match status" value="1"/>
</dbReference>
<name>A0A4P6JP20_KTERU</name>
<dbReference type="Proteomes" id="UP000290365">
    <property type="component" value="Chromosome"/>
</dbReference>
<dbReference type="CDD" id="cd17316">
    <property type="entry name" value="MFS_SV2_like"/>
    <property type="match status" value="1"/>
</dbReference>
<dbReference type="PROSITE" id="PS00217">
    <property type="entry name" value="SUGAR_TRANSPORT_2"/>
    <property type="match status" value="1"/>
</dbReference>
<dbReference type="SUPFAM" id="SSF103473">
    <property type="entry name" value="MFS general substrate transporter"/>
    <property type="match status" value="1"/>
</dbReference>
<dbReference type="AlphaFoldDB" id="A0A4P6JP20"/>
<keyword evidence="4 6" id="KW-1133">Transmembrane helix</keyword>
<dbReference type="InterPro" id="IPR005828">
    <property type="entry name" value="MFS_sugar_transport-like"/>
</dbReference>
<evidence type="ECO:0000256" key="5">
    <source>
        <dbReference type="ARBA" id="ARBA00023136"/>
    </source>
</evidence>
<dbReference type="GO" id="GO:0005886">
    <property type="term" value="C:plasma membrane"/>
    <property type="evidence" value="ECO:0007669"/>
    <property type="project" value="UniProtKB-SubCell"/>
</dbReference>
<feature type="transmembrane region" description="Helical" evidence="6">
    <location>
        <begin position="453"/>
        <end position="475"/>
    </location>
</feature>
<sequence>MASEARTTSSTASAGNIIARQDRLQVWSLAPSFLVVIGVGFLFTFFDIFDINVSFIQTCAQIAAGCTPANASSFLGLPVLLNLVAYVAGALFLTPLADRFGRRDTLLITLLITGLGSLYTALSNDMTNFTIARAVTGIGIGADLAIVNTYINEVAPRNGRAKYTSLIFFMSALGAFLGIWVGLLLTTEATPFPLGLPFALASAAFTSGWRIMYFIGALLALIGIVLRFQLPESPRWLILRGRVDEADRVVKGMEERAARIQPLPEMLDELPTPTQEASVGYAEIFRNPLYLRRTLLLLVVWLFAYITVYTISAGLTVVLASLKYPVPEAGLITAMGTFGFLLCAVFAYTFGERLERKYWLPIGAVITLIGGIIIALGGTFSSPSAVPFVSFIGSIILFFGFNVWVPMTYAWSTENYPTRARTTGFGIVDGVGHVGAGVGLLVVAPLLEQMGPLLAMLLIAGFLVISAVIAQFGIATRGKRLDDVSP</sequence>
<evidence type="ECO:0000313" key="9">
    <source>
        <dbReference type="Proteomes" id="UP000290365"/>
    </source>
</evidence>
<feature type="transmembrane region" description="Helical" evidence="6">
    <location>
        <begin position="331"/>
        <end position="351"/>
    </location>
</feature>
<dbReference type="KEGG" id="kbs:EPA93_14175"/>